<accession>A0AB33KXZ2</accession>
<organism evidence="1">
    <name type="scientific">Tenacibaculum sp. Pbs-1</name>
    <dbReference type="NCBI Taxonomy" id="3238748"/>
    <lineage>
        <taxon>Bacteria</taxon>
        <taxon>Pseudomonadati</taxon>
        <taxon>Bacteroidota</taxon>
        <taxon>Flavobacteriia</taxon>
        <taxon>Flavobacteriales</taxon>
        <taxon>Flavobacteriaceae</taxon>
        <taxon>Tenacibaculum</taxon>
    </lineage>
</organism>
<gene>
    <name evidence="1" type="ORF">Pbs1_06240</name>
</gene>
<name>A0AB33KXZ2_9FLAO</name>
<sequence>MLIFKKHIVSLSIIVLLIPSVIQLVHAFEKHEHTICISKNDKHFHKGEIDCSTLHYQFQVFSEEILPIFDVIPRTFFKLTSFLGEITSSFYIIKKLSRAPPF</sequence>
<reference evidence="1" key="1">
    <citation type="submission" date="2024-08" db="EMBL/GenBank/DDBJ databases">
        <title>Whole genome sequence of Tenacibaculum sp. strain pbs-1 associated with black-spot shell disease in Akoya pearl oysters.</title>
        <authorList>
            <person name="Sakatoku A."/>
            <person name="Suzuki T."/>
            <person name="Hatano K."/>
            <person name="Seki M."/>
            <person name="Tanaka D."/>
            <person name="Nakamura S."/>
            <person name="Suzuki N."/>
            <person name="Isshiki T."/>
        </authorList>
    </citation>
    <scope>NUCLEOTIDE SEQUENCE</scope>
    <source>
        <strain evidence="1">Pbs-1</strain>
    </source>
</reference>
<evidence type="ECO:0008006" key="2">
    <source>
        <dbReference type="Google" id="ProtNLM"/>
    </source>
</evidence>
<proteinExistence type="predicted"/>
<dbReference type="EMBL" id="AP035888">
    <property type="protein sequence ID" value="BFP67281.1"/>
    <property type="molecule type" value="Genomic_DNA"/>
</dbReference>
<evidence type="ECO:0000313" key="1">
    <source>
        <dbReference type="EMBL" id="BFP67281.1"/>
    </source>
</evidence>
<dbReference type="AlphaFoldDB" id="A0AB33KXZ2"/>
<protein>
    <recommendedName>
        <fullName evidence="2">Secreted protein</fullName>
    </recommendedName>
</protein>